<dbReference type="InterPro" id="IPR029056">
    <property type="entry name" value="Ribokinase-like"/>
</dbReference>
<evidence type="ECO:0000256" key="6">
    <source>
        <dbReference type="RuleBase" id="RU003704"/>
    </source>
</evidence>
<dbReference type="PANTHER" id="PTHR43085">
    <property type="entry name" value="HEXOKINASE FAMILY MEMBER"/>
    <property type="match status" value="1"/>
</dbReference>
<dbReference type="Pfam" id="PF00294">
    <property type="entry name" value="PfkB"/>
    <property type="match status" value="1"/>
</dbReference>
<comment type="caution">
    <text evidence="8">The sequence shown here is derived from an EMBL/GenBank/DDBJ whole genome shotgun (WGS) entry which is preliminary data.</text>
</comment>
<evidence type="ECO:0000256" key="2">
    <source>
        <dbReference type="ARBA" id="ARBA00022679"/>
    </source>
</evidence>
<evidence type="ECO:0000313" key="8">
    <source>
        <dbReference type="EMBL" id="MDR7375910.1"/>
    </source>
</evidence>
<dbReference type="PROSITE" id="PS00584">
    <property type="entry name" value="PFKB_KINASES_2"/>
    <property type="match status" value="1"/>
</dbReference>
<reference evidence="8 9" key="1">
    <citation type="submission" date="2023-07" db="EMBL/GenBank/DDBJ databases">
        <title>Sorghum-associated microbial communities from plants grown in Nebraska, USA.</title>
        <authorList>
            <person name="Schachtman D."/>
        </authorList>
    </citation>
    <scope>NUCLEOTIDE SEQUENCE [LARGE SCALE GENOMIC DNA]</scope>
    <source>
        <strain evidence="8 9">BE313</strain>
    </source>
</reference>
<keyword evidence="2 6" id="KW-0808">Transferase</keyword>
<dbReference type="PANTHER" id="PTHR43085:SF1">
    <property type="entry name" value="PSEUDOURIDINE KINASE-RELATED"/>
    <property type="match status" value="1"/>
</dbReference>
<dbReference type="PRINTS" id="PR00990">
    <property type="entry name" value="RIBOKINASE"/>
</dbReference>
<evidence type="ECO:0000256" key="3">
    <source>
        <dbReference type="ARBA" id="ARBA00022741"/>
    </source>
</evidence>
<proteinExistence type="inferred from homology"/>
<keyword evidence="9" id="KW-1185">Reference proteome</keyword>
<dbReference type="InterPro" id="IPR002173">
    <property type="entry name" value="Carboh/pur_kinase_PfkB_CS"/>
</dbReference>
<feature type="domain" description="Carbohydrate kinase PfkB" evidence="7">
    <location>
        <begin position="6"/>
        <end position="305"/>
    </location>
</feature>
<name>A0ABU2C3J6_9BURK</name>
<keyword evidence="3" id="KW-0547">Nucleotide-binding</keyword>
<organism evidence="8 9">
    <name type="scientific">Rhodoferax ferrireducens</name>
    <dbReference type="NCBI Taxonomy" id="192843"/>
    <lineage>
        <taxon>Bacteria</taxon>
        <taxon>Pseudomonadati</taxon>
        <taxon>Pseudomonadota</taxon>
        <taxon>Betaproteobacteria</taxon>
        <taxon>Burkholderiales</taxon>
        <taxon>Comamonadaceae</taxon>
        <taxon>Rhodoferax</taxon>
    </lineage>
</organism>
<evidence type="ECO:0000256" key="4">
    <source>
        <dbReference type="ARBA" id="ARBA00022777"/>
    </source>
</evidence>
<evidence type="ECO:0000256" key="1">
    <source>
        <dbReference type="ARBA" id="ARBA00010688"/>
    </source>
</evidence>
<evidence type="ECO:0000256" key="5">
    <source>
        <dbReference type="ARBA" id="ARBA00022840"/>
    </source>
</evidence>
<dbReference type="EMBL" id="JAVDXT010000001">
    <property type="protein sequence ID" value="MDR7375910.1"/>
    <property type="molecule type" value="Genomic_DNA"/>
</dbReference>
<evidence type="ECO:0000313" key="9">
    <source>
        <dbReference type="Proteomes" id="UP001180487"/>
    </source>
</evidence>
<sequence length="318" mass="33584">MQPIRIAIVGESLIDFTATSGLNFEGHEGGAPTNSAIATARLGQPIGFISQLSTDLFGERLLQHLQSNGVNTDWVLRSDAPSTLAFVERTPQTNRYAFYTQGTADTQWAPAVLPALPDSCRFLQFGSIALLHEPAASRIADLVEAQQGQRIVLFDPNVRLSLIKDLPAYRANVQRWAAASNLMKFSDEDAAALAPGLSLAEVAASFMASDSSGPRAVVITRGGDGATLFRRGKAPLEIAAPKITVADTIGAGDTFDAGLTVALLEHGVEQVAQLDGLPDATWLAVLRFAAHAAAINCTREGANPPTRAELQTALDAGN</sequence>
<comment type="similarity">
    <text evidence="1 6">Belongs to the carbohydrate kinase PfkB family.</text>
</comment>
<protein>
    <submittedName>
        <fullName evidence="8">Fructokinase</fullName>
        <ecNumber evidence="8">2.7.1.4</ecNumber>
    </submittedName>
</protein>
<dbReference type="CDD" id="cd01167">
    <property type="entry name" value="bac_FRK"/>
    <property type="match status" value="1"/>
</dbReference>
<dbReference type="Proteomes" id="UP001180487">
    <property type="component" value="Unassembled WGS sequence"/>
</dbReference>
<dbReference type="GO" id="GO:0008865">
    <property type="term" value="F:fructokinase activity"/>
    <property type="evidence" value="ECO:0007669"/>
    <property type="project" value="UniProtKB-EC"/>
</dbReference>
<keyword evidence="4 6" id="KW-0418">Kinase</keyword>
<gene>
    <name evidence="8" type="ORF">J2X19_000568</name>
</gene>
<dbReference type="InterPro" id="IPR011611">
    <property type="entry name" value="PfkB_dom"/>
</dbReference>
<dbReference type="InterPro" id="IPR002139">
    <property type="entry name" value="Ribo/fructo_kinase"/>
</dbReference>
<dbReference type="InterPro" id="IPR050306">
    <property type="entry name" value="PfkB_Carbo_kinase"/>
</dbReference>
<accession>A0ABU2C3J6</accession>
<dbReference type="EC" id="2.7.1.4" evidence="8"/>
<dbReference type="Gene3D" id="3.40.1190.20">
    <property type="match status" value="1"/>
</dbReference>
<dbReference type="SUPFAM" id="SSF53613">
    <property type="entry name" value="Ribokinase-like"/>
    <property type="match status" value="1"/>
</dbReference>
<keyword evidence="5" id="KW-0067">ATP-binding</keyword>
<evidence type="ECO:0000259" key="7">
    <source>
        <dbReference type="Pfam" id="PF00294"/>
    </source>
</evidence>